<evidence type="ECO:0000256" key="2">
    <source>
        <dbReference type="ARBA" id="ARBA00019014"/>
    </source>
</evidence>
<dbReference type="Pfam" id="PF03932">
    <property type="entry name" value="CutC"/>
    <property type="match status" value="1"/>
</dbReference>
<dbReference type="PANTHER" id="PTHR12598">
    <property type="entry name" value="COPPER HOMEOSTASIS PROTEIN CUTC"/>
    <property type="match status" value="1"/>
</dbReference>
<evidence type="ECO:0000256" key="1">
    <source>
        <dbReference type="ARBA" id="ARBA00007768"/>
    </source>
</evidence>
<dbReference type="AlphaFoldDB" id="A0AA40BSF1"/>
<dbReference type="GO" id="GO:0005507">
    <property type="term" value="F:copper ion binding"/>
    <property type="evidence" value="ECO:0007669"/>
    <property type="project" value="TreeGrafter"/>
</dbReference>
<proteinExistence type="inferred from homology"/>
<dbReference type="InterPro" id="IPR005627">
    <property type="entry name" value="CutC-like"/>
</dbReference>
<sequence>MSGIEIPIFGPQHGVAAVRAIGIHPNFKTNLELNRTWSYPLGGLTPSRWELEELKHSLGYTRLEKDVSVKVMIRPRGPPQSGEDFLYSDAEFETMKSALLMFKESSLLNRESNDGFVFGILRRSSPESQRLVVDRERTAELRRLAGPDFNCVFHRAFDLVVSTAGDDQGWKDELAWLEAQKMGVLTSGGLGNAKDNASVLGKILNETARTGQQLVVGGGVRSQTLESLLDGMGGLARIYALTSFKEVGMVLHSSCVRDVNGNMEFDAEEAARLRVTLSELCRTKEMAD</sequence>
<dbReference type="PANTHER" id="PTHR12598:SF0">
    <property type="entry name" value="COPPER HOMEOSTASIS PROTEIN CUTC HOMOLOG"/>
    <property type="match status" value="1"/>
</dbReference>
<dbReference type="SUPFAM" id="SSF110395">
    <property type="entry name" value="CutC-like"/>
    <property type="match status" value="1"/>
</dbReference>
<evidence type="ECO:0000313" key="4">
    <source>
        <dbReference type="Proteomes" id="UP001172159"/>
    </source>
</evidence>
<accession>A0AA40BSF1</accession>
<dbReference type="EMBL" id="JAUKTV010000004">
    <property type="protein sequence ID" value="KAK0739546.1"/>
    <property type="molecule type" value="Genomic_DNA"/>
</dbReference>
<organism evidence="3 4">
    <name type="scientific">Apiosordaria backusii</name>
    <dbReference type="NCBI Taxonomy" id="314023"/>
    <lineage>
        <taxon>Eukaryota</taxon>
        <taxon>Fungi</taxon>
        <taxon>Dikarya</taxon>
        <taxon>Ascomycota</taxon>
        <taxon>Pezizomycotina</taxon>
        <taxon>Sordariomycetes</taxon>
        <taxon>Sordariomycetidae</taxon>
        <taxon>Sordariales</taxon>
        <taxon>Lasiosphaeriaceae</taxon>
        <taxon>Apiosordaria</taxon>
    </lineage>
</organism>
<gene>
    <name evidence="3" type="ORF">B0T21DRAFT_329488</name>
</gene>
<keyword evidence="4" id="KW-1185">Reference proteome</keyword>
<comment type="similarity">
    <text evidence="1">Belongs to the CutC family.</text>
</comment>
<dbReference type="InterPro" id="IPR036822">
    <property type="entry name" value="CutC-like_dom_sf"/>
</dbReference>
<name>A0AA40BSF1_9PEZI</name>
<comment type="caution">
    <text evidence="3">The sequence shown here is derived from an EMBL/GenBank/DDBJ whole genome shotgun (WGS) entry which is preliminary data.</text>
</comment>
<protein>
    <recommendedName>
        <fullName evidence="2">Copper homeostasis protein cutC homolog</fullName>
    </recommendedName>
</protein>
<dbReference type="Gene3D" id="3.20.20.380">
    <property type="entry name" value="Copper homeostasis (CutC) domain"/>
    <property type="match status" value="1"/>
</dbReference>
<reference evidence="3" key="1">
    <citation type="submission" date="2023-06" db="EMBL/GenBank/DDBJ databases">
        <title>Genome-scale phylogeny and comparative genomics of the fungal order Sordariales.</title>
        <authorList>
            <consortium name="Lawrence Berkeley National Laboratory"/>
            <person name="Hensen N."/>
            <person name="Bonometti L."/>
            <person name="Westerberg I."/>
            <person name="Brannstrom I.O."/>
            <person name="Guillou S."/>
            <person name="Cros-Aarteil S."/>
            <person name="Calhoun S."/>
            <person name="Haridas S."/>
            <person name="Kuo A."/>
            <person name="Mondo S."/>
            <person name="Pangilinan J."/>
            <person name="Riley R."/>
            <person name="Labutti K."/>
            <person name="Andreopoulos B."/>
            <person name="Lipzen A."/>
            <person name="Chen C."/>
            <person name="Yanf M."/>
            <person name="Daum C."/>
            <person name="Ng V."/>
            <person name="Clum A."/>
            <person name="Steindorff A."/>
            <person name="Ohm R."/>
            <person name="Martin F."/>
            <person name="Silar P."/>
            <person name="Natvig D."/>
            <person name="Lalanne C."/>
            <person name="Gautier V."/>
            <person name="Ament-Velasquez S.L."/>
            <person name="Kruys A."/>
            <person name="Hutchinson M.I."/>
            <person name="Powell A.J."/>
            <person name="Barry K."/>
            <person name="Miller A.N."/>
            <person name="Grigoriev I.V."/>
            <person name="Debuchy R."/>
            <person name="Gladieux P."/>
            <person name="Thoren M.H."/>
            <person name="Johannesson H."/>
        </authorList>
    </citation>
    <scope>NUCLEOTIDE SEQUENCE</scope>
    <source>
        <strain evidence="3">CBS 540.89</strain>
    </source>
</reference>
<evidence type="ECO:0000313" key="3">
    <source>
        <dbReference type="EMBL" id="KAK0739546.1"/>
    </source>
</evidence>
<dbReference type="Proteomes" id="UP001172159">
    <property type="component" value="Unassembled WGS sequence"/>
</dbReference>